<evidence type="ECO:0000256" key="1">
    <source>
        <dbReference type="SAM" id="Phobius"/>
    </source>
</evidence>
<keyword evidence="1" id="KW-1133">Transmembrane helix</keyword>
<accession>A0A432ZGX0</accession>
<dbReference type="EMBL" id="PIQF01000001">
    <property type="protein sequence ID" value="RUO77169.1"/>
    <property type="molecule type" value="Genomic_DNA"/>
</dbReference>
<dbReference type="AlphaFoldDB" id="A0A432ZGX0"/>
<sequence length="219" mass="24819">MSNLNGWCYISRQRAQAITEFIIVWPVLLLALCMVLQLFLVWWAQQTLDTATQYAVRAGAINHGQQAKMEMTLSAVMAGIKPQLSQDNPVVAASQAIARQRLHFTDYGKLKRLTPTQVHIDKFSQLRWDPDIGNFVNEIAVDHYQARLAKNADPEWAAARRLKITTEWCFDLQIPFAAEFLGLIARDRGQCLIGNLASRPQWALTSAAEHELLSGFRQR</sequence>
<feature type="transmembrane region" description="Helical" evidence="1">
    <location>
        <begin position="21"/>
        <end position="44"/>
    </location>
</feature>
<reference evidence="3 4" key="1">
    <citation type="journal article" date="2011" name="Front. Microbiol.">
        <title>Genomic signatures of strain selection and enhancement in Bacillus atrophaeus var. globigii, a historical biowarfare simulant.</title>
        <authorList>
            <person name="Gibbons H.S."/>
            <person name="Broomall S.M."/>
            <person name="McNew L.A."/>
            <person name="Daligault H."/>
            <person name="Chapman C."/>
            <person name="Bruce D."/>
            <person name="Karavis M."/>
            <person name="Krepps M."/>
            <person name="McGregor P.A."/>
            <person name="Hong C."/>
            <person name="Park K.H."/>
            <person name="Akmal A."/>
            <person name="Feldman A."/>
            <person name="Lin J.S."/>
            <person name="Chang W.E."/>
            <person name="Higgs B.W."/>
            <person name="Demirev P."/>
            <person name="Lindquist J."/>
            <person name="Liem A."/>
            <person name="Fochler E."/>
            <person name="Read T.D."/>
            <person name="Tapia R."/>
            <person name="Johnson S."/>
            <person name="Bishop-Lilly K.A."/>
            <person name="Detter C."/>
            <person name="Han C."/>
            <person name="Sozhamannan S."/>
            <person name="Rosenzweig C.N."/>
            <person name="Skowronski E.W."/>
        </authorList>
    </citation>
    <scope>NUCLEOTIDE SEQUENCE [LARGE SCALE GENOMIC DNA]</scope>
    <source>
        <strain evidence="3 4">CL-SP19</strain>
    </source>
</reference>
<name>A0A432ZGX0_9GAMM</name>
<evidence type="ECO:0000313" key="3">
    <source>
        <dbReference type="EMBL" id="RUO77169.1"/>
    </source>
</evidence>
<feature type="domain" description="TadE-like" evidence="2">
    <location>
        <begin position="16"/>
        <end position="57"/>
    </location>
</feature>
<organism evidence="3 4">
    <name type="scientific">Idiomarina seosinensis</name>
    <dbReference type="NCBI Taxonomy" id="281739"/>
    <lineage>
        <taxon>Bacteria</taxon>
        <taxon>Pseudomonadati</taxon>
        <taxon>Pseudomonadota</taxon>
        <taxon>Gammaproteobacteria</taxon>
        <taxon>Alteromonadales</taxon>
        <taxon>Idiomarinaceae</taxon>
        <taxon>Idiomarina</taxon>
    </lineage>
</organism>
<evidence type="ECO:0000259" key="2">
    <source>
        <dbReference type="Pfam" id="PF07811"/>
    </source>
</evidence>
<proteinExistence type="predicted"/>
<keyword evidence="1" id="KW-0812">Transmembrane</keyword>
<gene>
    <name evidence="3" type="ORF">CWI81_01320</name>
</gene>
<keyword evidence="4" id="KW-1185">Reference proteome</keyword>
<evidence type="ECO:0000313" key="4">
    <source>
        <dbReference type="Proteomes" id="UP000287908"/>
    </source>
</evidence>
<dbReference type="OrthoDB" id="6237896at2"/>
<dbReference type="Pfam" id="PF07811">
    <property type="entry name" value="TadE"/>
    <property type="match status" value="1"/>
</dbReference>
<dbReference type="Proteomes" id="UP000287908">
    <property type="component" value="Unassembled WGS sequence"/>
</dbReference>
<dbReference type="RefSeq" id="WP_126783436.1">
    <property type="nucleotide sequence ID" value="NZ_PIQF01000001.1"/>
</dbReference>
<protein>
    <recommendedName>
        <fullName evidence="2">TadE-like domain-containing protein</fullName>
    </recommendedName>
</protein>
<keyword evidence="1" id="KW-0472">Membrane</keyword>
<dbReference type="InterPro" id="IPR012495">
    <property type="entry name" value="TadE-like_dom"/>
</dbReference>
<comment type="caution">
    <text evidence="3">The sequence shown here is derived from an EMBL/GenBank/DDBJ whole genome shotgun (WGS) entry which is preliminary data.</text>
</comment>